<dbReference type="Proteomes" id="UP000032668">
    <property type="component" value="Unassembled WGS sequence"/>
</dbReference>
<gene>
    <name evidence="1" type="ORF">Aam_054_030</name>
</gene>
<protein>
    <submittedName>
        <fullName evidence="1">Uncharacterized protein</fullName>
    </submittedName>
</protein>
<evidence type="ECO:0000313" key="1">
    <source>
        <dbReference type="EMBL" id="GAN80609.1"/>
    </source>
</evidence>
<dbReference type="AlphaFoldDB" id="A0A0D6PII1"/>
<keyword evidence="2" id="KW-1185">Reference proteome</keyword>
<reference evidence="1 2" key="1">
    <citation type="submission" date="2012-11" db="EMBL/GenBank/DDBJ databases">
        <title>Whole genome sequence of Acidocella aminolytica 101 = DSM 11237.</title>
        <authorList>
            <person name="Azuma Y."/>
            <person name="Higashiura N."/>
            <person name="Hirakawa H."/>
            <person name="Matsushita K."/>
        </authorList>
    </citation>
    <scope>NUCLEOTIDE SEQUENCE [LARGE SCALE GENOMIC DNA]</scope>
    <source>
        <strain evidence="2">101 / DSM 11237</strain>
    </source>
</reference>
<dbReference type="STRING" id="1120923.SAMN02746095_02507"/>
<name>A0A0D6PII1_9PROT</name>
<accession>A0A0D6PII1</accession>
<proteinExistence type="predicted"/>
<organism evidence="1 2">
    <name type="scientific">Acidocella aminolytica 101 = DSM 11237</name>
    <dbReference type="NCBI Taxonomy" id="1120923"/>
    <lineage>
        <taxon>Bacteria</taxon>
        <taxon>Pseudomonadati</taxon>
        <taxon>Pseudomonadota</taxon>
        <taxon>Alphaproteobacteria</taxon>
        <taxon>Acetobacterales</taxon>
        <taxon>Acidocellaceae</taxon>
        <taxon>Acidocella</taxon>
    </lineage>
</organism>
<comment type="caution">
    <text evidence="1">The sequence shown here is derived from an EMBL/GenBank/DDBJ whole genome shotgun (WGS) entry which is preliminary data.</text>
</comment>
<dbReference type="EMBL" id="BANC01000053">
    <property type="protein sequence ID" value="GAN80609.1"/>
    <property type="molecule type" value="Genomic_DNA"/>
</dbReference>
<sequence>MALKRTPSDDEINALAARFLALWSSGDVIRPWLRLHAEMLLALVQSGWSWAAIARAMTLAGITYRTGKPWTADWLQSEAYRARLPLKGYRRRNQTMSSQGLAAQTPMPSAPPVSAQFIEPYPSDVAGEPEFQPARFIDWEVRRLATDAPPADEQAAPIIRPPAPTYDEVMERLLGKKSPS</sequence>
<evidence type="ECO:0000313" key="2">
    <source>
        <dbReference type="Proteomes" id="UP000032668"/>
    </source>
</evidence>